<name>A0A9D1HHR2_9FIRM</name>
<evidence type="ECO:0000259" key="6">
    <source>
        <dbReference type="Pfam" id="PF01880"/>
    </source>
</evidence>
<dbReference type="InterPro" id="IPR036073">
    <property type="entry name" value="Desulfoferrodoxin_Fe-bd_dom_sf"/>
</dbReference>
<dbReference type="GO" id="GO:0005506">
    <property type="term" value="F:iron ion binding"/>
    <property type="evidence" value="ECO:0007669"/>
    <property type="project" value="InterPro"/>
</dbReference>
<keyword evidence="5" id="KW-0408">Iron</keyword>
<organism evidence="7 8">
    <name type="scientific">Candidatus Onthocola gallistercoris</name>
    <dbReference type="NCBI Taxonomy" id="2840876"/>
    <lineage>
        <taxon>Bacteria</taxon>
        <taxon>Bacillati</taxon>
        <taxon>Bacillota</taxon>
        <taxon>Bacilli</taxon>
        <taxon>Candidatus Onthocola</taxon>
    </lineage>
</organism>
<dbReference type="NCBIfam" id="TIGR00332">
    <property type="entry name" value="neela_ferrous"/>
    <property type="match status" value="1"/>
</dbReference>
<keyword evidence="3" id="KW-0479">Metal-binding</keyword>
<gene>
    <name evidence="7" type="ORF">IAB63_09930</name>
</gene>
<comment type="similarity">
    <text evidence="1">Belongs to the desulfoferrodoxin family.</text>
</comment>
<dbReference type="SUPFAM" id="SSF57802">
    <property type="entry name" value="Rubredoxin-like"/>
    <property type="match status" value="1"/>
</dbReference>
<proteinExistence type="inferred from homology"/>
<dbReference type="InterPro" id="IPR051233">
    <property type="entry name" value="Desulfoferrodoxin_SOR"/>
</dbReference>
<dbReference type="PANTHER" id="PTHR36541">
    <property type="entry name" value="SUPEROXIDE REDUCTASE-RELATED"/>
    <property type="match status" value="1"/>
</dbReference>
<dbReference type="Gene3D" id="2.60.40.730">
    <property type="entry name" value="SOR catalytic domain"/>
    <property type="match status" value="1"/>
</dbReference>
<dbReference type="SUPFAM" id="SSF49367">
    <property type="entry name" value="Superoxide reductase-like"/>
    <property type="match status" value="1"/>
</dbReference>
<evidence type="ECO:0000313" key="7">
    <source>
        <dbReference type="EMBL" id="HIU03556.1"/>
    </source>
</evidence>
<dbReference type="AlphaFoldDB" id="A0A9D1HHR2"/>
<dbReference type="Pfam" id="PF01880">
    <property type="entry name" value="Desulfoferrodox"/>
    <property type="match status" value="1"/>
</dbReference>
<accession>A0A9D1HHR2</accession>
<dbReference type="InterPro" id="IPR002742">
    <property type="entry name" value="Desulfoferrodoxin_Fe-bd_dom"/>
</dbReference>
<dbReference type="Proteomes" id="UP000824164">
    <property type="component" value="Unassembled WGS sequence"/>
</dbReference>
<evidence type="ECO:0000256" key="3">
    <source>
        <dbReference type="ARBA" id="ARBA00022723"/>
    </source>
</evidence>
<evidence type="ECO:0000256" key="5">
    <source>
        <dbReference type="ARBA" id="ARBA00023004"/>
    </source>
</evidence>
<keyword evidence="4" id="KW-0249">Electron transport</keyword>
<dbReference type="GO" id="GO:0016491">
    <property type="term" value="F:oxidoreductase activity"/>
    <property type="evidence" value="ECO:0007669"/>
    <property type="project" value="InterPro"/>
</dbReference>
<comment type="caution">
    <text evidence="7">The sequence shown here is derived from an EMBL/GenBank/DDBJ whole genome shotgun (WGS) entry which is preliminary data.</text>
</comment>
<dbReference type="EMBL" id="DVLT01000061">
    <property type="protein sequence ID" value="HIU03556.1"/>
    <property type="molecule type" value="Genomic_DNA"/>
</dbReference>
<dbReference type="PANTHER" id="PTHR36541:SF1">
    <property type="entry name" value="SUPEROXIDE REDUCTASE-RELATED"/>
    <property type="match status" value="1"/>
</dbReference>
<evidence type="ECO:0000256" key="2">
    <source>
        <dbReference type="ARBA" id="ARBA00022448"/>
    </source>
</evidence>
<sequence length="124" mass="14110">MKFLMCKRCGNVVTYLSDKYMPMICCADMMIELEPGTEDAAAEKHVPVVDINGKTVKIKVGSVDHPMTDAHFIKWIVLQTRRGFQVRYLTPIDRPEVTFTVTEGDNPLAAYAYCNLHGLWEQEI</sequence>
<evidence type="ECO:0000313" key="8">
    <source>
        <dbReference type="Proteomes" id="UP000824164"/>
    </source>
</evidence>
<evidence type="ECO:0000256" key="1">
    <source>
        <dbReference type="ARBA" id="ARBA00005941"/>
    </source>
</evidence>
<reference evidence="7" key="2">
    <citation type="journal article" date="2021" name="PeerJ">
        <title>Extensive microbial diversity within the chicken gut microbiome revealed by metagenomics and culture.</title>
        <authorList>
            <person name="Gilroy R."/>
            <person name="Ravi A."/>
            <person name="Getino M."/>
            <person name="Pursley I."/>
            <person name="Horton D.L."/>
            <person name="Alikhan N.F."/>
            <person name="Baker D."/>
            <person name="Gharbi K."/>
            <person name="Hall N."/>
            <person name="Watson M."/>
            <person name="Adriaenssens E.M."/>
            <person name="Foster-Nyarko E."/>
            <person name="Jarju S."/>
            <person name="Secka A."/>
            <person name="Antonio M."/>
            <person name="Oren A."/>
            <person name="Chaudhuri R.R."/>
            <person name="La Ragione R."/>
            <person name="Hildebrand F."/>
            <person name="Pallen M.J."/>
        </authorList>
    </citation>
    <scope>NUCLEOTIDE SEQUENCE</scope>
    <source>
        <strain evidence="7">CHK187-14744</strain>
    </source>
</reference>
<feature type="domain" description="Desulfoferrodoxin ferrous iron-binding" evidence="6">
    <location>
        <begin position="38"/>
        <end position="123"/>
    </location>
</feature>
<reference evidence="7" key="1">
    <citation type="submission" date="2020-10" db="EMBL/GenBank/DDBJ databases">
        <authorList>
            <person name="Gilroy R."/>
        </authorList>
    </citation>
    <scope>NUCLEOTIDE SEQUENCE</scope>
    <source>
        <strain evidence="7">CHK187-14744</strain>
    </source>
</reference>
<keyword evidence="2" id="KW-0813">Transport</keyword>
<protein>
    <submittedName>
        <fullName evidence="7">Desulfoferrodoxin</fullName>
    </submittedName>
</protein>
<evidence type="ECO:0000256" key="4">
    <source>
        <dbReference type="ARBA" id="ARBA00022982"/>
    </source>
</evidence>